<dbReference type="AlphaFoldDB" id="A0A8H7Y7Y1"/>
<accession>A0A8H7Y7Y1</accession>
<protein>
    <submittedName>
        <fullName evidence="3">Uncharacterized protein</fullName>
    </submittedName>
</protein>
<name>A0A8H7Y7Y1_PSICU</name>
<keyword evidence="2" id="KW-1133">Transmembrane helix</keyword>
<feature type="transmembrane region" description="Helical" evidence="2">
    <location>
        <begin position="280"/>
        <end position="299"/>
    </location>
</feature>
<comment type="caution">
    <text evidence="3">The sequence shown here is derived from an EMBL/GenBank/DDBJ whole genome shotgun (WGS) entry which is preliminary data.</text>
</comment>
<proteinExistence type="predicted"/>
<feature type="compositionally biased region" description="Polar residues" evidence="1">
    <location>
        <begin position="7"/>
        <end position="24"/>
    </location>
</feature>
<feature type="transmembrane region" description="Helical" evidence="2">
    <location>
        <begin position="563"/>
        <end position="582"/>
    </location>
</feature>
<sequence>MAVKDFVQQTEQPRCSSQSTSRIPTRQAELLESNGPARVGQVSEVPLNESVLPPRPARFITPALSVVDNLDDPRVSFSSNRTEVSTATFSSNVTLLPTIQSVTSKTIRTNKLFDPCKNATQSTDILRTNLSPLGESCSSNRKGETTAIIKHIYPPDDSKLNKDAATMEDSHISMKPVPALSVFSRNAYPLWLPKLDHHIALLSAPYLDDGVDSRLDGMFPPMDDLAKTGRSIDDLETNSTVAPAWRNRTSIIGGSTNFLIGFLGSSALASFYSLQGLVNTVQIFALILSTIVPMGGMDVEDKWRKLFLGTIPNILALNFAPVVIQSLLFFVAFMAIGAVLLYYFHLSTCQCDRYTSIEGLQQTETKRNQWGILIVTFLLTVLYLPLSTMSLHVLVWSEELWAIPNPYLNLTTYPPIVAPLGPSTEFRDPLDFCWTTTMKRNEVNFAPIAVVLSAVVFLFFGLWFPIALRRVISRSVPKLDQFTELGRPRSSVDLDGEYHRLLNRDRNPFAFLYNGFRRGWGTYISTYLFAKLSTLAIIAIIDPDNCLFRTLSRSKVSVIRQSLLLVSTLSFFIAQCVFAPFLDPVNNASEWTSRLNYLSTSATALAITLNIPGKDIIDSYVLYCIYVITYGLGFYFSLINFNWMQRVVKRLTRRIDFSVDIFSPRYFHPISEFTDKYLTPNSRLDISSSSIHTKRRIWQESITTLLLTDPKCKIPKEQAMAFAQARDSEFPPYLLDFMDTPGERHVENLKILREVGSIAYNRAVSLTTGPDYAWYRRLEDEIQKNYVGPDSYWKRSDRSSNPDCKSHFGNAWWIPFPPTLVIRYDDGPYTVLNDACDLEAYITQNSSRDIQRRRFVRMSLRALEGRVIQWPYEDVQPVGSYSTWWRTRSYRAVTSTRYEHAILQINRRGHLLWKGLQLGSGFSVKLKYSKTVTVSSDILGLTEDFDLTPTLARFLQINRELIDEGLFEIEETLSHYRLYHRQECQRKRRIMTYRFLTFVYDHPRDPDGLIASLCEIEGDRRIQDLMVKSEPAFRAAYTRLEAVRSSELSTWWYIFWDDLWRRNHDTISSLEKYASDFNPYYKTSIAYTPLPRAALENFLTQRGMLHKRPRWGDYFHAGFLNKLYLRLNDTVFRDSDQAIMFHIGNDKRELDMEDVDIITQGPSSTLGTGGGTDHNDSWIRTRPTYRWEGLLSDPPYEAHPFSYKWMAKLGAWMGITPLWRSGPRSRGLYLDLKLENGRYVLLDDHQGRSAFTN</sequence>
<keyword evidence="2" id="KW-0472">Membrane</keyword>
<feature type="transmembrane region" description="Helical" evidence="2">
    <location>
        <begin position="620"/>
        <end position="643"/>
    </location>
</feature>
<keyword evidence="2" id="KW-0812">Transmembrane</keyword>
<reference evidence="3" key="1">
    <citation type="submission" date="2021-02" db="EMBL/GenBank/DDBJ databases">
        <title>Psilocybe cubensis genome.</title>
        <authorList>
            <person name="Mckernan K.J."/>
            <person name="Crawford S."/>
            <person name="Trippe A."/>
            <person name="Kane L.T."/>
            <person name="Mclaughlin S."/>
        </authorList>
    </citation>
    <scope>NUCLEOTIDE SEQUENCE [LARGE SCALE GENOMIC DNA]</scope>
    <source>
        <strain evidence="3">MGC-MH-2018</strain>
    </source>
</reference>
<dbReference type="EMBL" id="JAFIQS010000001">
    <property type="protein sequence ID" value="KAG5174398.1"/>
    <property type="molecule type" value="Genomic_DNA"/>
</dbReference>
<evidence type="ECO:0000313" key="3">
    <source>
        <dbReference type="EMBL" id="KAG5174398.1"/>
    </source>
</evidence>
<feature type="transmembrane region" description="Helical" evidence="2">
    <location>
        <begin position="445"/>
        <end position="468"/>
    </location>
</feature>
<feature type="transmembrane region" description="Helical" evidence="2">
    <location>
        <begin position="330"/>
        <end position="349"/>
    </location>
</feature>
<feature type="region of interest" description="Disordered" evidence="1">
    <location>
        <begin position="1"/>
        <end position="24"/>
    </location>
</feature>
<feature type="transmembrane region" description="Helical" evidence="2">
    <location>
        <begin position="370"/>
        <end position="395"/>
    </location>
</feature>
<organism evidence="3">
    <name type="scientific">Psilocybe cubensis</name>
    <name type="common">Psychedelic mushroom</name>
    <name type="synonym">Stropharia cubensis</name>
    <dbReference type="NCBI Taxonomy" id="181762"/>
    <lineage>
        <taxon>Eukaryota</taxon>
        <taxon>Fungi</taxon>
        <taxon>Dikarya</taxon>
        <taxon>Basidiomycota</taxon>
        <taxon>Agaricomycotina</taxon>
        <taxon>Agaricomycetes</taxon>
        <taxon>Agaricomycetidae</taxon>
        <taxon>Agaricales</taxon>
        <taxon>Agaricineae</taxon>
        <taxon>Strophariaceae</taxon>
        <taxon>Psilocybe</taxon>
    </lineage>
</organism>
<evidence type="ECO:0000256" key="2">
    <source>
        <dbReference type="SAM" id="Phobius"/>
    </source>
</evidence>
<feature type="transmembrane region" description="Helical" evidence="2">
    <location>
        <begin position="256"/>
        <end position="274"/>
    </location>
</feature>
<gene>
    <name evidence="3" type="ORF">JR316_001057</name>
</gene>
<evidence type="ECO:0000256" key="1">
    <source>
        <dbReference type="SAM" id="MobiDB-lite"/>
    </source>
</evidence>